<dbReference type="RefSeq" id="WP_205722095.1">
    <property type="nucleotide sequence ID" value="NZ_CP070608.1"/>
</dbReference>
<dbReference type="InterPro" id="IPR035965">
    <property type="entry name" value="PAS-like_dom_sf"/>
</dbReference>
<keyword evidence="8" id="KW-1185">Reference proteome</keyword>
<dbReference type="GO" id="GO:0046983">
    <property type="term" value="F:protein dimerization activity"/>
    <property type="evidence" value="ECO:0007669"/>
    <property type="project" value="InterPro"/>
</dbReference>
<dbReference type="Pfam" id="PF07730">
    <property type="entry name" value="HisKA_3"/>
    <property type="match status" value="1"/>
</dbReference>
<keyword evidence="4" id="KW-0597">Phosphoprotein</keyword>
<dbReference type="InterPro" id="IPR036890">
    <property type="entry name" value="HATPase_C_sf"/>
</dbReference>
<reference evidence="7" key="1">
    <citation type="submission" date="2021-02" db="EMBL/GenBank/DDBJ databases">
        <title>Fulvivirga sp. S481 isolated from sea water.</title>
        <authorList>
            <person name="Bae S.S."/>
            <person name="Baek K."/>
        </authorList>
    </citation>
    <scope>NUCLEOTIDE SEQUENCE</scope>
    <source>
        <strain evidence="7">S481</strain>
    </source>
</reference>
<dbReference type="GO" id="GO:0016020">
    <property type="term" value="C:membrane"/>
    <property type="evidence" value="ECO:0007669"/>
    <property type="project" value="InterPro"/>
</dbReference>
<dbReference type="Gene3D" id="3.40.50.2300">
    <property type="match status" value="1"/>
</dbReference>
<accession>A0A975A0V2</accession>
<dbReference type="GO" id="GO:0000155">
    <property type="term" value="F:phosphorelay sensor kinase activity"/>
    <property type="evidence" value="ECO:0007669"/>
    <property type="project" value="InterPro"/>
</dbReference>
<dbReference type="SUPFAM" id="SSF52172">
    <property type="entry name" value="CheY-like"/>
    <property type="match status" value="1"/>
</dbReference>
<dbReference type="SUPFAM" id="SSF55874">
    <property type="entry name" value="ATPase domain of HSP90 chaperone/DNA topoisomerase II/histidine kinase"/>
    <property type="match status" value="1"/>
</dbReference>
<dbReference type="KEGG" id="fuv:JR347_00410"/>
<dbReference type="CDD" id="cd00130">
    <property type="entry name" value="PAS"/>
    <property type="match status" value="1"/>
</dbReference>
<feature type="domain" description="Response regulatory" evidence="5">
    <location>
        <begin position="5"/>
        <end position="120"/>
    </location>
</feature>
<dbReference type="PANTHER" id="PTHR24421">
    <property type="entry name" value="NITRATE/NITRITE SENSOR PROTEIN NARX-RELATED"/>
    <property type="match status" value="1"/>
</dbReference>
<dbReference type="SMART" id="SM00091">
    <property type="entry name" value="PAS"/>
    <property type="match status" value="1"/>
</dbReference>
<dbReference type="PROSITE" id="PS50112">
    <property type="entry name" value="PAS"/>
    <property type="match status" value="1"/>
</dbReference>
<dbReference type="PROSITE" id="PS50110">
    <property type="entry name" value="RESPONSE_REGULATORY"/>
    <property type="match status" value="1"/>
</dbReference>
<evidence type="ECO:0000256" key="1">
    <source>
        <dbReference type="ARBA" id="ARBA00022679"/>
    </source>
</evidence>
<keyword evidence="1" id="KW-0808">Transferase</keyword>
<sequence length="479" mass="53726">MGKFKILIVEDAQLIAVHLQKILQNANYEVIGRAANYEEAIAICKKSTPDLALMDIMIDGDKDGIETAIELKEKYNLPIIYLTALTDGSTIERAKKTNPYGYIMKPFQEEQVVTFLEMAIHKYTVENKLRESEEKFKAAVGSISDALLFVEEDFTVSYLNKAAEAISGQSLTEVEGKPLVDVFKFSDFETGNEIPNIWKWFNVKDNEQEFKSLYLTQPNGKKVPIGDGTINAVFDEKKKLKGVVLTFKNITKRLENESMEKQLEKTKLAAIIEGQEMERARISREIHDGLGQTLNAIKLNISTFFNGADKERAIKDLQNLIGEAILETGRISENLLPSKLKDFDISTCLLSLSNQKYGDLSVSFESTEVKHDRIGINKKINLYRITQEAISNAAKHANAKNLNIQLRSSAKSVILTIEDDGVGFDVSTRNNKVLEGHHGLQNIEDRVNIMDGVFEIDSKNKLGTVLIIEVPYDKKLAVA</sequence>
<organism evidence="7 8">
    <name type="scientific">Fulvivirga lutea</name>
    <dbReference type="NCBI Taxonomy" id="2810512"/>
    <lineage>
        <taxon>Bacteria</taxon>
        <taxon>Pseudomonadati</taxon>
        <taxon>Bacteroidota</taxon>
        <taxon>Cytophagia</taxon>
        <taxon>Cytophagales</taxon>
        <taxon>Fulvivirgaceae</taxon>
        <taxon>Fulvivirga</taxon>
    </lineage>
</organism>
<dbReference type="AlphaFoldDB" id="A0A975A0V2"/>
<feature type="modified residue" description="4-aspartylphosphate" evidence="4">
    <location>
        <position position="55"/>
    </location>
</feature>
<dbReference type="Gene3D" id="1.20.5.1930">
    <property type="match status" value="1"/>
</dbReference>
<dbReference type="InterPro" id="IPR050482">
    <property type="entry name" value="Sensor_HK_TwoCompSys"/>
</dbReference>
<dbReference type="InterPro" id="IPR001789">
    <property type="entry name" value="Sig_transdc_resp-reg_receiver"/>
</dbReference>
<dbReference type="SMART" id="SM00448">
    <property type="entry name" value="REC"/>
    <property type="match status" value="1"/>
</dbReference>
<gene>
    <name evidence="7" type="ORF">JR347_00410</name>
</gene>
<dbReference type="CDD" id="cd17534">
    <property type="entry name" value="REC_DC-like"/>
    <property type="match status" value="1"/>
</dbReference>
<dbReference type="Proteomes" id="UP000662783">
    <property type="component" value="Chromosome"/>
</dbReference>
<dbReference type="InterPro" id="IPR003594">
    <property type="entry name" value="HATPase_dom"/>
</dbReference>
<feature type="domain" description="PAS" evidence="6">
    <location>
        <begin position="132"/>
        <end position="180"/>
    </location>
</feature>
<keyword evidence="2" id="KW-0418">Kinase</keyword>
<dbReference type="EMBL" id="CP070608">
    <property type="protein sequence ID" value="QSE97585.1"/>
    <property type="molecule type" value="Genomic_DNA"/>
</dbReference>
<evidence type="ECO:0000259" key="6">
    <source>
        <dbReference type="PROSITE" id="PS50112"/>
    </source>
</evidence>
<dbReference type="SUPFAM" id="SSF55785">
    <property type="entry name" value="PYP-like sensor domain (PAS domain)"/>
    <property type="match status" value="1"/>
</dbReference>
<dbReference type="Pfam" id="PF13426">
    <property type="entry name" value="PAS_9"/>
    <property type="match status" value="1"/>
</dbReference>
<evidence type="ECO:0000256" key="3">
    <source>
        <dbReference type="ARBA" id="ARBA00023012"/>
    </source>
</evidence>
<evidence type="ECO:0000259" key="5">
    <source>
        <dbReference type="PROSITE" id="PS50110"/>
    </source>
</evidence>
<protein>
    <submittedName>
        <fullName evidence="7">Response regulator</fullName>
    </submittedName>
</protein>
<dbReference type="InterPro" id="IPR011712">
    <property type="entry name" value="Sig_transdc_His_kin_sub3_dim/P"/>
</dbReference>
<dbReference type="PANTHER" id="PTHR24421:SF55">
    <property type="entry name" value="SENSOR HISTIDINE KINASE YDFH"/>
    <property type="match status" value="1"/>
</dbReference>
<dbReference type="Gene3D" id="3.30.450.20">
    <property type="entry name" value="PAS domain"/>
    <property type="match status" value="1"/>
</dbReference>
<evidence type="ECO:0000256" key="4">
    <source>
        <dbReference type="PROSITE-ProRule" id="PRU00169"/>
    </source>
</evidence>
<evidence type="ECO:0000256" key="2">
    <source>
        <dbReference type="ARBA" id="ARBA00022777"/>
    </source>
</evidence>
<name>A0A975A0V2_9BACT</name>
<dbReference type="InterPro" id="IPR000014">
    <property type="entry name" value="PAS"/>
</dbReference>
<keyword evidence="3" id="KW-0902">Two-component regulatory system</keyword>
<dbReference type="Pfam" id="PF02518">
    <property type="entry name" value="HATPase_c"/>
    <property type="match status" value="1"/>
</dbReference>
<proteinExistence type="predicted"/>
<dbReference type="Gene3D" id="3.30.565.10">
    <property type="entry name" value="Histidine kinase-like ATPase, C-terminal domain"/>
    <property type="match status" value="1"/>
</dbReference>
<dbReference type="NCBIfam" id="TIGR00229">
    <property type="entry name" value="sensory_box"/>
    <property type="match status" value="1"/>
</dbReference>
<dbReference type="Pfam" id="PF00072">
    <property type="entry name" value="Response_reg"/>
    <property type="match status" value="1"/>
</dbReference>
<dbReference type="SMART" id="SM00387">
    <property type="entry name" value="HATPase_c"/>
    <property type="match status" value="1"/>
</dbReference>
<evidence type="ECO:0000313" key="8">
    <source>
        <dbReference type="Proteomes" id="UP000662783"/>
    </source>
</evidence>
<dbReference type="CDD" id="cd16917">
    <property type="entry name" value="HATPase_UhpB-NarQ-NarX-like"/>
    <property type="match status" value="1"/>
</dbReference>
<dbReference type="InterPro" id="IPR011006">
    <property type="entry name" value="CheY-like_superfamily"/>
</dbReference>
<evidence type="ECO:0000313" key="7">
    <source>
        <dbReference type="EMBL" id="QSE97585.1"/>
    </source>
</evidence>